<dbReference type="Pfam" id="PF12214">
    <property type="entry name" value="TPX2_importin"/>
    <property type="match status" value="1"/>
</dbReference>
<evidence type="ECO:0000259" key="9">
    <source>
        <dbReference type="Pfam" id="PF12214"/>
    </source>
</evidence>
<evidence type="ECO:0000259" key="8">
    <source>
        <dbReference type="Pfam" id="PF06886"/>
    </source>
</evidence>
<keyword evidence="7" id="KW-0539">Nucleus</keyword>
<protein>
    <recommendedName>
        <fullName evidence="12">Targeting protein for Xklp2</fullName>
    </recommendedName>
</protein>
<keyword evidence="6" id="KW-0206">Cytoskeleton</keyword>
<evidence type="ECO:0000313" key="10">
    <source>
        <dbReference type="EMBL" id="KAL3677511.1"/>
    </source>
</evidence>
<evidence type="ECO:0000313" key="11">
    <source>
        <dbReference type="Proteomes" id="UP001633002"/>
    </source>
</evidence>
<proteinExistence type="inferred from homology"/>
<feature type="domain" description="TPX2 C-terminal" evidence="8">
    <location>
        <begin position="377"/>
        <end position="449"/>
    </location>
</feature>
<comment type="similarity">
    <text evidence="3">Belongs to the TPX2 family.</text>
</comment>
<sequence>MDLGSMDLDGVVESCGRLKPGVYNPACNFREFDDIYRFLASGCTTTHMKYNKLTPRCNVEFFATSVPAIRAGTDVVVIPTMTPSVPVSSTAGGAHINEAGRATQPEWKIERSAKTKNVQVDQKKLQLKTTKARGPELQTSKRIRQTNAELEEEMLANIPKFKARPVPKKLLQARPVTSVPKRTPPQELNLQTKHALERKGVETKGVNTRKGKEFHFATDQRIKHPEQPPSEADVSSKTCMNRKVEKENLRPTVVEPFHLETENRGILREIKFMQEVLQREQEEIEKRVPIANPLPLTTDVPAISPKPEAREATRPKPFQLESVVRHMIEQQRLTEERKRAEEMEVARRTFRAQPTLSNAAVVLPFRPRKPLTEVQEFQFHLDNRAIERAEFDKRLLEKGNQYKRFKEEREAARKAEEEKMIKALRKEMVHHARPMPVFGKPFAPQSSAASSATIDHGLEDAVRPYGEIVEFTFIQDHETG</sequence>
<dbReference type="Pfam" id="PF06886">
    <property type="entry name" value="TPX2"/>
    <property type="match status" value="1"/>
</dbReference>
<dbReference type="InterPro" id="IPR027330">
    <property type="entry name" value="TPX2_central_dom"/>
</dbReference>
<keyword evidence="5" id="KW-0493">Microtubule</keyword>
<evidence type="ECO:0000256" key="7">
    <source>
        <dbReference type="ARBA" id="ARBA00023242"/>
    </source>
</evidence>
<evidence type="ECO:0000256" key="3">
    <source>
        <dbReference type="ARBA" id="ARBA00005885"/>
    </source>
</evidence>
<dbReference type="GO" id="GO:0005874">
    <property type="term" value="C:microtubule"/>
    <property type="evidence" value="ECO:0007669"/>
    <property type="project" value="UniProtKB-KW"/>
</dbReference>
<comment type="caution">
    <text evidence="10">The sequence shown here is derived from an EMBL/GenBank/DDBJ whole genome shotgun (WGS) entry which is preliminary data.</text>
</comment>
<dbReference type="EMBL" id="JBJQOH010000008">
    <property type="protein sequence ID" value="KAL3677511.1"/>
    <property type="molecule type" value="Genomic_DNA"/>
</dbReference>
<dbReference type="InterPro" id="IPR009675">
    <property type="entry name" value="TPX2_fam"/>
</dbReference>
<evidence type="ECO:0000256" key="1">
    <source>
        <dbReference type="ARBA" id="ARBA00004123"/>
    </source>
</evidence>
<gene>
    <name evidence="10" type="ORF">R1sor_027459</name>
</gene>
<organism evidence="10 11">
    <name type="scientific">Riccia sorocarpa</name>
    <dbReference type="NCBI Taxonomy" id="122646"/>
    <lineage>
        <taxon>Eukaryota</taxon>
        <taxon>Viridiplantae</taxon>
        <taxon>Streptophyta</taxon>
        <taxon>Embryophyta</taxon>
        <taxon>Marchantiophyta</taxon>
        <taxon>Marchantiopsida</taxon>
        <taxon>Marchantiidae</taxon>
        <taxon>Marchantiales</taxon>
        <taxon>Ricciaceae</taxon>
        <taxon>Riccia</taxon>
    </lineage>
</organism>
<dbReference type="PANTHER" id="PTHR14326">
    <property type="entry name" value="TARGETING PROTEIN FOR XKLP2"/>
    <property type="match status" value="1"/>
</dbReference>
<reference evidence="10 11" key="1">
    <citation type="submission" date="2024-09" db="EMBL/GenBank/DDBJ databases">
        <title>Chromosome-scale assembly of Riccia sorocarpa.</title>
        <authorList>
            <person name="Paukszto L."/>
        </authorList>
    </citation>
    <scope>NUCLEOTIDE SEQUENCE [LARGE SCALE GENOMIC DNA]</scope>
    <source>
        <strain evidence="10">LP-2024</strain>
        <tissue evidence="10">Aerial parts of the thallus</tissue>
    </source>
</reference>
<evidence type="ECO:0000256" key="6">
    <source>
        <dbReference type="ARBA" id="ARBA00023212"/>
    </source>
</evidence>
<accession>A0ABD3GFR5</accession>
<keyword evidence="4" id="KW-0963">Cytoplasm</keyword>
<keyword evidence="11" id="KW-1185">Reference proteome</keyword>
<evidence type="ECO:0000256" key="4">
    <source>
        <dbReference type="ARBA" id="ARBA00022490"/>
    </source>
</evidence>
<dbReference type="PANTHER" id="PTHR14326:SF44">
    <property type="entry name" value="TARGETING PROTEIN FOR XKLP2"/>
    <property type="match status" value="1"/>
</dbReference>
<dbReference type="AlphaFoldDB" id="A0ABD3GFR5"/>
<evidence type="ECO:0000256" key="2">
    <source>
        <dbReference type="ARBA" id="ARBA00004186"/>
    </source>
</evidence>
<evidence type="ECO:0000256" key="5">
    <source>
        <dbReference type="ARBA" id="ARBA00022701"/>
    </source>
</evidence>
<evidence type="ECO:0008006" key="12">
    <source>
        <dbReference type="Google" id="ProtNLM"/>
    </source>
</evidence>
<dbReference type="Proteomes" id="UP001633002">
    <property type="component" value="Unassembled WGS sequence"/>
</dbReference>
<name>A0ABD3GFR5_9MARC</name>
<dbReference type="GO" id="GO:0005819">
    <property type="term" value="C:spindle"/>
    <property type="evidence" value="ECO:0007669"/>
    <property type="project" value="UniProtKB-SubCell"/>
</dbReference>
<dbReference type="GO" id="GO:0005634">
    <property type="term" value="C:nucleus"/>
    <property type="evidence" value="ECO:0007669"/>
    <property type="project" value="UniProtKB-SubCell"/>
</dbReference>
<comment type="subcellular location">
    <subcellularLocation>
        <location evidence="2">Cytoplasm</location>
        <location evidence="2">Cytoskeleton</location>
        <location evidence="2">Spindle</location>
    </subcellularLocation>
    <subcellularLocation>
        <location evidence="1">Nucleus</location>
    </subcellularLocation>
</comment>
<dbReference type="InterPro" id="IPR027329">
    <property type="entry name" value="TPX2_C"/>
</dbReference>
<feature type="domain" description="TPX2 central" evidence="9">
    <location>
        <begin position="128"/>
        <end position="205"/>
    </location>
</feature>